<accession>X0XQS1</accession>
<keyword evidence="1" id="KW-0645">Protease</keyword>
<dbReference type="SUPFAM" id="SSF53187">
    <property type="entry name" value="Zn-dependent exopeptidases"/>
    <property type="match status" value="1"/>
</dbReference>
<dbReference type="PANTHER" id="PTHR43270">
    <property type="entry name" value="BETA-ALA-HIS DIPEPTIDASE"/>
    <property type="match status" value="1"/>
</dbReference>
<dbReference type="AlphaFoldDB" id="X0XQS1"/>
<evidence type="ECO:0000256" key="2">
    <source>
        <dbReference type="ARBA" id="ARBA00022723"/>
    </source>
</evidence>
<keyword evidence="3" id="KW-0378">Hydrolase</keyword>
<dbReference type="EMBL" id="BARS01050131">
    <property type="protein sequence ID" value="GAG45514.1"/>
    <property type="molecule type" value="Genomic_DNA"/>
</dbReference>
<proteinExistence type="predicted"/>
<gene>
    <name evidence="4" type="ORF">S01H1_74891</name>
</gene>
<comment type="caution">
    <text evidence="4">The sequence shown here is derived from an EMBL/GenBank/DDBJ whole genome shotgun (WGS) entry which is preliminary data.</text>
</comment>
<dbReference type="GO" id="GO:0006508">
    <property type="term" value="P:proteolysis"/>
    <property type="evidence" value="ECO:0007669"/>
    <property type="project" value="UniProtKB-KW"/>
</dbReference>
<sequence length="143" mass="16058">MTLEEVYNKIEQNKDASIDLLCELLKIPSIAAKETGGPEAIEFLSKYFEEAGFTYFLAETSGNPVFCAEMNVGADKTLLFYDHYDVQPEDPIDLWDSPPFEPTIRDGKIFARGVSDNKGEIICRLQAIKAYNEVFGKPPVNIK</sequence>
<protein>
    <recommendedName>
        <fullName evidence="5">Peptidase M20 dimerisation domain-containing protein</fullName>
    </recommendedName>
</protein>
<evidence type="ECO:0000313" key="4">
    <source>
        <dbReference type="EMBL" id="GAG45514.1"/>
    </source>
</evidence>
<reference evidence="4" key="1">
    <citation type="journal article" date="2014" name="Front. Microbiol.">
        <title>High frequency of phylogenetically diverse reductive dehalogenase-homologous genes in deep subseafloor sedimentary metagenomes.</title>
        <authorList>
            <person name="Kawai M."/>
            <person name="Futagami T."/>
            <person name="Toyoda A."/>
            <person name="Takaki Y."/>
            <person name="Nishi S."/>
            <person name="Hori S."/>
            <person name="Arai W."/>
            <person name="Tsubouchi T."/>
            <person name="Morono Y."/>
            <person name="Uchiyama I."/>
            <person name="Ito T."/>
            <person name="Fujiyama A."/>
            <person name="Inagaki F."/>
            <person name="Takami H."/>
        </authorList>
    </citation>
    <scope>NUCLEOTIDE SEQUENCE</scope>
    <source>
        <strain evidence="4">Expedition CK06-06</strain>
    </source>
</reference>
<dbReference type="PANTHER" id="PTHR43270:SF8">
    <property type="entry name" value="DI- AND TRIPEPTIDASE DUG2-RELATED"/>
    <property type="match status" value="1"/>
</dbReference>
<name>X0XQS1_9ZZZZ</name>
<dbReference type="GO" id="GO:0008233">
    <property type="term" value="F:peptidase activity"/>
    <property type="evidence" value="ECO:0007669"/>
    <property type="project" value="UniProtKB-KW"/>
</dbReference>
<feature type="non-terminal residue" evidence="4">
    <location>
        <position position="143"/>
    </location>
</feature>
<evidence type="ECO:0000256" key="1">
    <source>
        <dbReference type="ARBA" id="ARBA00022670"/>
    </source>
</evidence>
<organism evidence="4">
    <name type="scientific">marine sediment metagenome</name>
    <dbReference type="NCBI Taxonomy" id="412755"/>
    <lineage>
        <taxon>unclassified sequences</taxon>
        <taxon>metagenomes</taxon>
        <taxon>ecological metagenomes</taxon>
    </lineage>
</organism>
<dbReference type="Pfam" id="PF01546">
    <property type="entry name" value="Peptidase_M20"/>
    <property type="match status" value="1"/>
</dbReference>
<dbReference type="InterPro" id="IPR002933">
    <property type="entry name" value="Peptidase_M20"/>
</dbReference>
<keyword evidence="2" id="KW-0479">Metal-binding</keyword>
<dbReference type="Gene3D" id="3.40.630.10">
    <property type="entry name" value="Zn peptidases"/>
    <property type="match status" value="1"/>
</dbReference>
<evidence type="ECO:0008006" key="5">
    <source>
        <dbReference type="Google" id="ProtNLM"/>
    </source>
</evidence>
<evidence type="ECO:0000256" key="3">
    <source>
        <dbReference type="ARBA" id="ARBA00022801"/>
    </source>
</evidence>
<dbReference type="GO" id="GO:0046872">
    <property type="term" value="F:metal ion binding"/>
    <property type="evidence" value="ECO:0007669"/>
    <property type="project" value="UniProtKB-KW"/>
</dbReference>
<dbReference type="InterPro" id="IPR051458">
    <property type="entry name" value="Cyt/Met_Dipeptidase"/>
</dbReference>